<dbReference type="PDB" id="6Y4B">
    <property type="method" value="X-ray"/>
    <property type="resolution" value="5.00 A"/>
    <property type="chains" value="A=1-291"/>
</dbReference>
<organism evidence="1 2">
    <name type="scientific">Candidatus Glomeribacter gigasporarum BEG34</name>
    <dbReference type="NCBI Taxonomy" id="1070319"/>
    <lineage>
        <taxon>Bacteria</taxon>
        <taxon>Pseudomonadati</taxon>
        <taxon>Pseudomonadota</taxon>
        <taxon>Betaproteobacteria</taxon>
        <taxon>Burkholderiales</taxon>
        <taxon>Burkholderiaceae</taxon>
        <taxon>Candidatus Glomeribacter</taxon>
    </lineage>
</organism>
<gene>
    <name evidence="1" type="ORF">CAGGBEG34_30028</name>
</gene>
<comment type="caution">
    <text evidence="1">The sequence shown here is derived from an EMBL/GenBank/DDBJ whole genome shotgun (WGS) entry which is preliminary data.</text>
</comment>
<evidence type="ECO:0000313" key="2">
    <source>
        <dbReference type="Proteomes" id="UP000054051"/>
    </source>
</evidence>
<sequence>MAKIAYFKGLEQFILENSLIKNKPIKIVIGISMQSPHQISNEHKQSGDSFRAFVDLLRKTNEQCIRDENNNESAIRISELIVVITDGLHRHNLRLYKNVSTTEAESEAAGLGQKWVADNRQFLEAIGQCGISYKVIHWEELKSVAFNRYLQIVEEEYEKPNSEFRSIIDNLTQTHLEKLVNFLLETRDSSFTQEDCVSATRKYLLEEAASAFEFASLKADGMTYPGPCSPGFKYIYDTYLSESNPLPFIEYGMRGGKKLPSFWKEESPVENALSGMPDEEFLIHHTSNFSN</sequence>
<evidence type="ECO:0007829" key="3">
    <source>
        <dbReference type="PDB" id="6Y4B"/>
    </source>
</evidence>
<dbReference type="EMBL" id="CAFB01000058">
    <property type="protein sequence ID" value="CCD30066.1"/>
    <property type="molecule type" value="Genomic_DNA"/>
</dbReference>
<reference evidence="3" key="2">
    <citation type="journal article" date="2020" name="RNA">
        <title>Structural basis of the interaction between cyclodipeptide synthases and aminoacylated tRNA substrates.</title>
        <authorList>
            <person name="Bourgeois G."/>
            <person name="Seguin J."/>
            <person name="Babin M."/>
            <person name="Gondry M."/>
            <person name="Mechulam Y."/>
            <person name="Schmitt E."/>
        </authorList>
    </citation>
    <scope>X-RAY CRYSTALLOGRAPHY (5.00 ANGSTROMS)</scope>
</reference>
<dbReference type="OrthoDB" id="9806902at2"/>
<dbReference type="RefSeq" id="WP_006683143.1">
    <property type="nucleotide sequence ID" value="NZ_CAFB01000058.1"/>
</dbReference>
<reference evidence="1 2" key="1">
    <citation type="submission" date="2011-08" db="EMBL/GenBank/DDBJ databases">
        <title>The genome of the obligate endobacterium of an arbuscular mycorrhizal fungus reveals an interphylum network of nutritional interactions.</title>
        <authorList>
            <person name="Ghignone S."/>
            <person name="Salvioli A."/>
            <person name="Anca I."/>
            <person name="Lumini E."/>
            <person name="Ortu G."/>
            <person name="Petiti L."/>
            <person name="Cruveiller S."/>
            <person name="Bianciotto V."/>
            <person name="Piffanelli P."/>
            <person name="Lanfranco L."/>
            <person name="Bonfante P."/>
        </authorList>
    </citation>
    <scope>NUCLEOTIDE SEQUENCE [LARGE SCALE GENOMIC DNA]</scope>
    <source>
        <strain evidence="1 2">BEG34</strain>
    </source>
</reference>
<evidence type="ECO:0008006" key="4">
    <source>
        <dbReference type="Google" id="ProtNLM"/>
    </source>
</evidence>
<dbReference type="eggNOG" id="ENOG502ZN3Z">
    <property type="taxonomic scope" value="Bacteria"/>
</dbReference>
<dbReference type="Proteomes" id="UP000054051">
    <property type="component" value="Unassembled WGS sequence"/>
</dbReference>
<evidence type="ECO:0000313" key="1">
    <source>
        <dbReference type="EMBL" id="CCD30066.1"/>
    </source>
</evidence>
<proteinExistence type="evidence at protein level"/>
<accession>G2JBB2</accession>
<dbReference type="AlphaFoldDB" id="G2JBB2"/>
<dbReference type="GO" id="GO:0016755">
    <property type="term" value="F:aminoacyltransferase activity"/>
    <property type="evidence" value="ECO:0007669"/>
    <property type="project" value="InterPro"/>
</dbReference>
<keyword evidence="3" id="KW-0002">3D-structure</keyword>
<keyword evidence="2" id="KW-1185">Reference proteome</keyword>
<dbReference type="SMR" id="G2JBB2"/>
<dbReference type="SASBDB" id="G2JBB2"/>
<dbReference type="Gene3D" id="3.40.50.11710">
    <property type="entry name" value="Cyclodipeptide synthase"/>
    <property type="match status" value="1"/>
</dbReference>
<name>G2JBB2_9BURK</name>
<protein>
    <recommendedName>
        <fullName evidence="4">Cyclodipeptide synthase</fullName>
    </recommendedName>
</protein>
<dbReference type="InterPro" id="IPR038622">
    <property type="entry name" value="CDPS_sf"/>
</dbReference>